<dbReference type="InterPro" id="IPR016918">
    <property type="entry name" value="UCP029394"/>
</dbReference>
<evidence type="ECO:0000313" key="2">
    <source>
        <dbReference type="Proteomes" id="UP001377692"/>
    </source>
</evidence>
<dbReference type="PIRSF" id="PIRSF029394">
    <property type="entry name" value="UCP029394"/>
    <property type="match status" value="1"/>
</dbReference>
<comment type="caution">
    <text evidence="1">The sequence shown here is derived from an EMBL/GenBank/DDBJ whole genome shotgun (WGS) entry which is preliminary data.</text>
</comment>
<sequence>MTLSERAVRSIHDVHDLIHAVFTRPAAQTEALRSELMAVFADNFSMVTTTGAIVDHQQVGQLFERGAGVRPGLEIEVSDVQVVWQAGASVAVRYKETHRLPGQETARYSLAIVECDEQRVVWVYLHETAVV</sequence>
<organism evidence="1 2">
    <name type="scientific">Pseudomonas kermanshahensis</name>
    <dbReference type="NCBI Taxonomy" id="2745482"/>
    <lineage>
        <taxon>Bacteria</taxon>
        <taxon>Pseudomonadati</taxon>
        <taxon>Pseudomonadota</taxon>
        <taxon>Gammaproteobacteria</taxon>
        <taxon>Pseudomonadales</taxon>
        <taxon>Pseudomonadaceae</taxon>
        <taxon>Pseudomonas</taxon>
    </lineage>
</organism>
<keyword evidence="2" id="KW-1185">Reference proteome</keyword>
<dbReference type="EMBL" id="JBBHLD010000057">
    <property type="protein sequence ID" value="MEJ5908429.1"/>
    <property type="molecule type" value="Genomic_DNA"/>
</dbReference>
<dbReference type="RefSeq" id="WP_099454753.1">
    <property type="nucleotide sequence ID" value="NZ_JABWRY020000001.1"/>
</dbReference>
<proteinExistence type="predicted"/>
<gene>
    <name evidence="1" type="ORF">V7V80_27505</name>
</gene>
<name>A0ABU8REU6_9PSED</name>
<dbReference type="Proteomes" id="UP001377692">
    <property type="component" value="Unassembled WGS sequence"/>
</dbReference>
<dbReference type="Gene3D" id="3.10.450.50">
    <property type="match status" value="1"/>
</dbReference>
<protein>
    <submittedName>
        <fullName evidence="1">DUF4440 domain-containing protein</fullName>
    </submittedName>
</protein>
<accession>A0ABU8REU6</accession>
<dbReference type="InterPro" id="IPR032710">
    <property type="entry name" value="NTF2-like_dom_sf"/>
</dbReference>
<reference evidence="1 2" key="1">
    <citation type="submission" date="2024-02" db="EMBL/GenBank/DDBJ databases">
        <title>Identification of pathogenicity and growth-promoting functions of Pseudomonas putida variants.</title>
        <authorList>
            <person name="Sun J."/>
        </authorList>
    </citation>
    <scope>NUCLEOTIDE SEQUENCE [LARGE SCALE GENOMIC DNA]</scope>
    <source>
        <strain evidence="1 2">A04</strain>
    </source>
</reference>
<dbReference type="SUPFAM" id="SSF54427">
    <property type="entry name" value="NTF2-like"/>
    <property type="match status" value="1"/>
</dbReference>
<evidence type="ECO:0000313" key="1">
    <source>
        <dbReference type="EMBL" id="MEJ5908429.1"/>
    </source>
</evidence>